<name>A0A7J6WTA6_THATH</name>
<organism evidence="1 2">
    <name type="scientific">Thalictrum thalictroides</name>
    <name type="common">Rue-anemone</name>
    <name type="synonym">Anemone thalictroides</name>
    <dbReference type="NCBI Taxonomy" id="46969"/>
    <lineage>
        <taxon>Eukaryota</taxon>
        <taxon>Viridiplantae</taxon>
        <taxon>Streptophyta</taxon>
        <taxon>Embryophyta</taxon>
        <taxon>Tracheophyta</taxon>
        <taxon>Spermatophyta</taxon>
        <taxon>Magnoliopsida</taxon>
        <taxon>Ranunculales</taxon>
        <taxon>Ranunculaceae</taxon>
        <taxon>Thalictroideae</taxon>
        <taxon>Thalictrum</taxon>
    </lineage>
</organism>
<proteinExistence type="predicted"/>
<keyword evidence="2" id="KW-1185">Reference proteome</keyword>
<evidence type="ECO:0000313" key="2">
    <source>
        <dbReference type="Proteomes" id="UP000554482"/>
    </source>
</evidence>
<accession>A0A7J6WTA6</accession>
<reference evidence="1 2" key="1">
    <citation type="submission" date="2020-06" db="EMBL/GenBank/DDBJ databases">
        <title>Transcriptomic and genomic resources for Thalictrum thalictroides and T. hernandezii: Facilitating candidate gene discovery in an emerging model plant lineage.</title>
        <authorList>
            <person name="Arias T."/>
            <person name="Riano-Pachon D.M."/>
            <person name="Di Stilio V.S."/>
        </authorList>
    </citation>
    <scope>NUCLEOTIDE SEQUENCE [LARGE SCALE GENOMIC DNA]</scope>
    <source>
        <strain evidence="2">cv. WT478/WT964</strain>
        <tissue evidence="1">Leaves</tissue>
    </source>
</reference>
<dbReference type="EMBL" id="JABWDY010010568">
    <property type="protein sequence ID" value="KAF5200599.1"/>
    <property type="molecule type" value="Genomic_DNA"/>
</dbReference>
<comment type="caution">
    <text evidence="1">The sequence shown here is derived from an EMBL/GenBank/DDBJ whole genome shotgun (WGS) entry which is preliminary data.</text>
</comment>
<protein>
    <submittedName>
        <fullName evidence="1">Uncharacterized protein</fullName>
    </submittedName>
</protein>
<evidence type="ECO:0000313" key="1">
    <source>
        <dbReference type="EMBL" id="KAF5200599.1"/>
    </source>
</evidence>
<dbReference type="AlphaFoldDB" id="A0A7J6WTA6"/>
<gene>
    <name evidence="1" type="ORF">FRX31_009815</name>
</gene>
<dbReference type="Proteomes" id="UP000554482">
    <property type="component" value="Unassembled WGS sequence"/>
</dbReference>
<sequence length="68" mass="7738">MSDDEAMSRSRDRTEDFEDNVRAVALSLNYDEVGSMLATAIFHLSRIEAVNILDTSQQKIECISICRR</sequence>